<dbReference type="InterPro" id="IPR036561">
    <property type="entry name" value="MAM33_sf"/>
</dbReference>
<dbReference type="InterPro" id="IPR003428">
    <property type="entry name" value="MAM33"/>
</dbReference>
<feature type="region of interest" description="Disordered" evidence="1">
    <location>
        <begin position="1"/>
        <end position="34"/>
    </location>
</feature>
<dbReference type="SUPFAM" id="SSF54529">
    <property type="entry name" value="Mitochondrial glycoprotein MAM33-like"/>
    <property type="match status" value="1"/>
</dbReference>
<accession>A0AAW2RTM3</accession>
<dbReference type="AlphaFoldDB" id="A0AAW2RTM3"/>
<sequence>MPMATPVAHSATASPTTAVETASPSPSLGDGVALSVPSPRVWKGDFVPVLDRARKAIEDLDLLKILESELSHELSSMRYQDDKVGSFGDFVLEWDSPQSQDVVLRKKCSSGEEVAVSALLGRDTFHGDGSLPAEALLKICIKKPGLSSILKFDCVASNRGGSEPEFDIQNAHYIPSSSRADSSIYRGPLFSDLDPALQHELRQYLAARGIEENFTNSLLLHLHKKEQGQYMSWLQKLRDTMVENQ</sequence>
<protein>
    <recommendedName>
        <fullName evidence="3">Mitochondrial glycoprotein</fullName>
    </recommendedName>
</protein>
<dbReference type="FunFam" id="3.10.280.10:FF:000006">
    <property type="entry name" value="Mitochondrial glycoprotein, expressed"/>
    <property type="match status" value="1"/>
</dbReference>
<dbReference type="Pfam" id="PF02330">
    <property type="entry name" value="MAM33"/>
    <property type="match status" value="1"/>
</dbReference>
<name>A0AAW2RTM3_9LAMI</name>
<evidence type="ECO:0000313" key="2">
    <source>
        <dbReference type="EMBL" id="KAL0383515.1"/>
    </source>
</evidence>
<evidence type="ECO:0000256" key="1">
    <source>
        <dbReference type="SAM" id="MobiDB-lite"/>
    </source>
</evidence>
<dbReference type="PANTHER" id="PTHR10826:SF1">
    <property type="entry name" value="COMPLEMENT COMPONENT 1 Q SUBCOMPONENT-BINDING PROTEIN, MITOCHONDRIAL"/>
    <property type="match status" value="1"/>
</dbReference>
<dbReference type="PANTHER" id="PTHR10826">
    <property type="entry name" value="COMPLEMENT COMPONENT 1"/>
    <property type="match status" value="1"/>
</dbReference>
<reference evidence="2" key="2">
    <citation type="journal article" date="2024" name="Plant">
        <title>Genomic evolution and insights into agronomic trait innovations of Sesamum species.</title>
        <authorList>
            <person name="Miao H."/>
            <person name="Wang L."/>
            <person name="Qu L."/>
            <person name="Liu H."/>
            <person name="Sun Y."/>
            <person name="Le M."/>
            <person name="Wang Q."/>
            <person name="Wei S."/>
            <person name="Zheng Y."/>
            <person name="Lin W."/>
            <person name="Duan Y."/>
            <person name="Cao H."/>
            <person name="Xiong S."/>
            <person name="Wang X."/>
            <person name="Wei L."/>
            <person name="Li C."/>
            <person name="Ma Q."/>
            <person name="Ju M."/>
            <person name="Zhao R."/>
            <person name="Li G."/>
            <person name="Mu C."/>
            <person name="Tian Q."/>
            <person name="Mei H."/>
            <person name="Zhang T."/>
            <person name="Gao T."/>
            <person name="Zhang H."/>
        </authorList>
    </citation>
    <scope>NUCLEOTIDE SEQUENCE</scope>
    <source>
        <strain evidence="2">KEN8</strain>
    </source>
</reference>
<dbReference type="EMBL" id="JACGWM010000003">
    <property type="protein sequence ID" value="KAL0383515.1"/>
    <property type="molecule type" value="Genomic_DNA"/>
</dbReference>
<organism evidence="2">
    <name type="scientific">Sesamum calycinum</name>
    <dbReference type="NCBI Taxonomy" id="2727403"/>
    <lineage>
        <taxon>Eukaryota</taxon>
        <taxon>Viridiplantae</taxon>
        <taxon>Streptophyta</taxon>
        <taxon>Embryophyta</taxon>
        <taxon>Tracheophyta</taxon>
        <taxon>Spermatophyta</taxon>
        <taxon>Magnoliopsida</taxon>
        <taxon>eudicotyledons</taxon>
        <taxon>Gunneridae</taxon>
        <taxon>Pentapetalae</taxon>
        <taxon>asterids</taxon>
        <taxon>lamiids</taxon>
        <taxon>Lamiales</taxon>
        <taxon>Pedaliaceae</taxon>
        <taxon>Sesamum</taxon>
    </lineage>
</organism>
<dbReference type="Gene3D" id="3.10.280.10">
    <property type="entry name" value="Mitochondrial glycoprotein"/>
    <property type="match status" value="1"/>
</dbReference>
<gene>
    <name evidence="2" type="ORF">Scaly_0638800</name>
</gene>
<comment type="caution">
    <text evidence="2">The sequence shown here is derived from an EMBL/GenBank/DDBJ whole genome shotgun (WGS) entry which is preliminary data.</text>
</comment>
<dbReference type="GO" id="GO:0005759">
    <property type="term" value="C:mitochondrial matrix"/>
    <property type="evidence" value="ECO:0007669"/>
    <property type="project" value="InterPro"/>
</dbReference>
<reference evidence="2" key="1">
    <citation type="submission" date="2020-06" db="EMBL/GenBank/DDBJ databases">
        <authorList>
            <person name="Li T."/>
            <person name="Hu X."/>
            <person name="Zhang T."/>
            <person name="Song X."/>
            <person name="Zhang H."/>
            <person name="Dai N."/>
            <person name="Sheng W."/>
            <person name="Hou X."/>
            <person name="Wei L."/>
        </authorList>
    </citation>
    <scope>NUCLEOTIDE SEQUENCE</scope>
    <source>
        <strain evidence="2">KEN8</strain>
        <tissue evidence="2">Leaf</tissue>
    </source>
</reference>
<evidence type="ECO:0008006" key="3">
    <source>
        <dbReference type="Google" id="ProtNLM"/>
    </source>
</evidence>
<proteinExistence type="predicted"/>
<feature type="compositionally biased region" description="Polar residues" evidence="1">
    <location>
        <begin position="11"/>
        <end position="26"/>
    </location>
</feature>